<evidence type="ECO:0000313" key="1">
    <source>
        <dbReference type="EMBL" id="AGS04788.1"/>
    </source>
</evidence>
<reference evidence="1 2" key="1">
    <citation type="journal article" date="2013" name="BMC Microbiol.">
        <title>Dynamics of fecal microbial communities in children with diarrhea of unknown etiology and genomic analysis of associated Streptococcus lutetiensis.</title>
        <authorList>
            <person name="Jin D."/>
            <person name="Chen C."/>
            <person name="Li L."/>
            <person name="Lu S."/>
            <person name="Li Z."/>
            <person name="Zhou Z."/>
            <person name="Jing H."/>
            <person name="Xu Y."/>
            <person name="Du P."/>
            <person name="Wang H."/>
            <person name="Xiong Y."/>
            <person name="Zheng H."/>
            <person name="Bai X."/>
            <person name="Sun H."/>
            <person name="Wang L."/>
            <person name="Ye C."/>
            <person name="Gottschalk M."/>
            <person name="Xu J."/>
        </authorList>
    </citation>
    <scope>NUCLEOTIDE SEQUENCE [LARGE SCALE GENOMIC DNA]</scope>
    <source>
        <strain evidence="1 2">033</strain>
    </source>
</reference>
<gene>
    <name evidence="1" type="ORF">KE3_0208</name>
</gene>
<dbReference type="AlphaFoldDB" id="A0AB33AJI3"/>
<keyword evidence="2" id="KW-1185">Reference proteome</keyword>
<dbReference type="KEGG" id="slu:KE3_0208"/>
<sequence>MLKKGRNYLLIDCTIKKLLVKYLLLYYIMKALDKAGERKSYRTIAELEAGKFKKTVPFITAKSATGKTQYNKKFLLSKHLHFLILLM</sequence>
<protein>
    <submittedName>
        <fullName evidence="1">Plasmid replication protein Rep and AAA-class ATPase domain protein</fullName>
    </submittedName>
</protein>
<accession>A0AB33AJI3</accession>
<dbReference type="RefSeq" id="WP_020916123.1">
    <property type="nucleotide sequence ID" value="NC_021900.1"/>
</dbReference>
<evidence type="ECO:0000313" key="2">
    <source>
        <dbReference type="Proteomes" id="UP000015268"/>
    </source>
</evidence>
<dbReference type="Proteomes" id="UP000015268">
    <property type="component" value="Chromosome"/>
</dbReference>
<proteinExistence type="predicted"/>
<organism evidence="1 2">
    <name type="scientific">Streptococcus lutetiensis 033</name>
    <dbReference type="NCBI Taxonomy" id="1076934"/>
    <lineage>
        <taxon>Bacteria</taxon>
        <taxon>Bacillati</taxon>
        <taxon>Bacillota</taxon>
        <taxon>Bacilli</taxon>
        <taxon>Lactobacillales</taxon>
        <taxon>Streptococcaceae</taxon>
        <taxon>Streptococcus</taxon>
    </lineage>
</organism>
<dbReference type="EMBL" id="CP003025">
    <property type="protein sequence ID" value="AGS04788.1"/>
    <property type="molecule type" value="Genomic_DNA"/>
</dbReference>
<name>A0AB33AJI3_9STRE</name>